<reference evidence="5 6" key="1">
    <citation type="submission" date="2021-03" db="EMBL/GenBank/DDBJ databases">
        <title>Sequencing the genomes of 1000 actinobacteria strains.</title>
        <authorList>
            <person name="Klenk H.-P."/>
        </authorList>
    </citation>
    <scope>NUCLEOTIDE SEQUENCE [LARGE SCALE GENOMIC DNA]</scope>
    <source>
        <strain evidence="5 6">DSM 44580</strain>
    </source>
</reference>
<dbReference type="InterPro" id="IPR016032">
    <property type="entry name" value="Sig_transdc_resp-reg_C-effctor"/>
</dbReference>
<dbReference type="PRINTS" id="PR00038">
    <property type="entry name" value="HTHLUXR"/>
</dbReference>
<dbReference type="SUPFAM" id="SSF52540">
    <property type="entry name" value="P-loop containing nucleoside triphosphate hydrolases"/>
    <property type="match status" value="1"/>
</dbReference>
<dbReference type="EMBL" id="JAGIOO010000001">
    <property type="protein sequence ID" value="MBP2471568.1"/>
    <property type="molecule type" value="Genomic_DNA"/>
</dbReference>
<comment type="caution">
    <text evidence="5">The sequence shown here is derived from an EMBL/GenBank/DDBJ whole genome shotgun (WGS) entry which is preliminary data.</text>
</comment>
<organism evidence="5 6">
    <name type="scientific">Crossiella equi</name>
    <dbReference type="NCBI Taxonomy" id="130796"/>
    <lineage>
        <taxon>Bacteria</taxon>
        <taxon>Bacillati</taxon>
        <taxon>Actinomycetota</taxon>
        <taxon>Actinomycetes</taxon>
        <taxon>Pseudonocardiales</taxon>
        <taxon>Pseudonocardiaceae</taxon>
        <taxon>Crossiella</taxon>
    </lineage>
</organism>
<dbReference type="Proteomes" id="UP001519363">
    <property type="component" value="Unassembled WGS sequence"/>
</dbReference>
<keyword evidence="2 5" id="KW-0238">DNA-binding</keyword>
<evidence type="ECO:0000256" key="2">
    <source>
        <dbReference type="ARBA" id="ARBA00023125"/>
    </source>
</evidence>
<sequence>MSHPLVLVDGAAGHGKSWFAARALAESEAAVRALVRCAGLPDEPYVLVREVVHAVVAAGGDALAGRAVLSAVEGPGVYPVCAALRELLGGPGSVLLVVDDLGLADRVSRAVLRCCATRLPPGASMVVTGADGWAGHRVELGPFTAAQVVGLAGELPEDWALEVHRLTGGVPRLVVEVLARPGLARTGHDLIPALLPPGLFREPSARLAASPPRVRAVVELAALCRTPLRPGLATRVCGPGAPRALAQAVDAGLLVLRDNAFQCHPPLIALAIAHALPLTRRQHLHAAIARALDRDSPDLVHHHRLAGDLPAAARCATRAPREPLRDLLDDPDLPRRLRAKLATRLAWLTADTPDHQDTVAVLRDVLDDRPPTGVRGELRLHLGLLLANQAGDLPTARTELERAVSELRQPALVARACSALALPHLGGTRRWLDRAQPCGDPGLRTAIADNRATALLQLGDPRAWDQPPVSARGQLNLTDAAITLGHHRAAAGFLDTLADPGPYLRQVAATNRLRLAHVTGQWTGLAERIHAHLTDGPHNPRSAAESRLLLARLALARGDREAAHKLLDTDGWCGAAVFAAAATRTRLGAALDSAWTAVRRRGVWVWATELVDAAVDHLGDDRTTARALLTEFEHGIQGRDCPLGQAVLRFGWGRVQGSARLLAEAAAAFAALPRPYDQARALEALARHRPDAAVEAARLFTALGATWDAARCAHLLREHGIGLGGGPGRRGYGRVLSPREREVAELVAAGRTNREIAELLFLSPRTVERHVAGLLRKLGVRGRAEVRVHPGPVS</sequence>
<name>A0ABS5A4T2_9PSEU</name>
<keyword evidence="3" id="KW-0804">Transcription</keyword>
<proteinExistence type="predicted"/>
<protein>
    <submittedName>
        <fullName evidence="5">DNA-binding CsgD family transcriptional regulator</fullName>
    </submittedName>
</protein>
<keyword evidence="1" id="KW-0805">Transcription regulation</keyword>
<dbReference type="Pfam" id="PF00196">
    <property type="entry name" value="GerE"/>
    <property type="match status" value="1"/>
</dbReference>
<evidence type="ECO:0000259" key="4">
    <source>
        <dbReference type="PROSITE" id="PS50043"/>
    </source>
</evidence>
<dbReference type="GO" id="GO:0003677">
    <property type="term" value="F:DNA binding"/>
    <property type="evidence" value="ECO:0007669"/>
    <property type="project" value="UniProtKB-KW"/>
</dbReference>
<dbReference type="PANTHER" id="PTHR44688:SF16">
    <property type="entry name" value="DNA-BINDING TRANSCRIPTIONAL ACTIVATOR DEVR_DOSR"/>
    <property type="match status" value="1"/>
</dbReference>
<dbReference type="CDD" id="cd06170">
    <property type="entry name" value="LuxR_C_like"/>
    <property type="match status" value="1"/>
</dbReference>
<gene>
    <name evidence="5" type="ORF">JOF53_000440</name>
</gene>
<dbReference type="SMART" id="SM00421">
    <property type="entry name" value="HTH_LUXR"/>
    <property type="match status" value="1"/>
</dbReference>
<evidence type="ECO:0000256" key="1">
    <source>
        <dbReference type="ARBA" id="ARBA00023015"/>
    </source>
</evidence>
<feature type="domain" description="HTH luxR-type" evidence="4">
    <location>
        <begin position="729"/>
        <end position="794"/>
    </location>
</feature>
<dbReference type="InterPro" id="IPR036388">
    <property type="entry name" value="WH-like_DNA-bd_sf"/>
</dbReference>
<dbReference type="InterPro" id="IPR000792">
    <property type="entry name" value="Tscrpt_reg_LuxR_C"/>
</dbReference>
<dbReference type="Gene3D" id="1.10.10.10">
    <property type="entry name" value="Winged helix-like DNA-binding domain superfamily/Winged helix DNA-binding domain"/>
    <property type="match status" value="1"/>
</dbReference>
<dbReference type="SUPFAM" id="SSF46894">
    <property type="entry name" value="C-terminal effector domain of the bipartite response regulators"/>
    <property type="match status" value="1"/>
</dbReference>
<keyword evidence="6" id="KW-1185">Reference proteome</keyword>
<evidence type="ECO:0000256" key="3">
    <source>
        <dbReference type="ARBA" id="ARBA00023163"/>
    </source>
</evidence>
<evidence type="ECO:0000313" key="5">
    <source>
        <dbReference type="EMBL" id="MBP2471568.1"/>
    </source>
</evidence>
<dbReference type="PANTHER" id="PTHR44688">
    <property type="entry name" value="DNA-BINDING TRANSCRIPTIONAL ACTIVATOR DEVR_DOSR"/>
    <property type="match status" value="1"/>
</dbReference>
<dbReference type="RefSeq" id="WP_086782747.1">
    <property type="nucleotide sequence ID" value="NZ_JAGIOO010000001.1"/>
</dbReference>
<dbReference type="PROSITE" id="PS50043">
    <property type="entry name" value="HTH_LUXR_2"/>
    <property type="match status" value="1"/>
</dbReference>
<evidence type="ECO:0000313" key="6">
    <source>
        <dbReference type="Proteomes" id="UP001519363"/>
    </source>
</evidence>
<accession>A0ABS5A4T2</accession>
<dbReference type="InterPro" id="IPR027417">
    <property type="entry name" value="P-loop_NTPase"/>
</dbReference>